<keyword evidence="1" id="KW-0472">Membrane</keyword>
<evidence type="ECO:0000313" key="2">
    <source>
        <dbReference type="EMBL" id="DAD95561.1"/>
    </source>
</evidence>
<feature type="transmembrane region" description="Helical" evidence="1">
    <location>
        <begin position="21"/>
        <end position="41"/>
    </location>
</feature>
<keyword evidence="1" id="KW-1133">Transmembrane helix</keyword>
<accession>A0A8S5NLJ0</accession>
<protein>
    <submittedName>
        <fullName evidence="2">Uncharacterized protein</fullName>
    </submittedName>
</protein>
<organism evidence="2">
    <name type="scientific">Microviridae sp. ct9AZ11</name>
    <dbReference type="NCBI Taxonomy" id="2826728"/>
    <lineage>
        <taxon>Viruses</taxon>
        <taxon>Monodnaviria</taxon>
        <taxon>Sangervirae</taxon>
        <taxon>Phixviricota</taxon>
        <taxon>Malgrandaviricetes</taxon>
        <taxon>Petitvirales</taxon>
        <taxon>Microviridae</taxon>
    </lineage>
</organism>
<keyword evidence="1" id="KW-0812">Transmembrane</keyword>
<reference evidence="2" key="1">
    <citation type="journal article" date="2021" name="Proc. Natl. Acad. Sci. U.S.A.">
        <title>A Catalog of Tens of Thousands of Viruses from Human Metagenomes Reveals Hidden Associations with Chronic Diseases.</title>
        <authorList>
            <person name="Tisza M.J."/>
            <person name="Buck C.B."/>
        </authorList>
    </citation>
    <scope>NUCLEOTIDE SEQUENCE</scope>
    <source>
        <strain evidence="2">Ct9AZ11</strain>
    </source>
</reference>
<feature type="transmembrane region" description="Helical" evidence="1">
    <location>
        <begin position="53"/>
        <end position="74"/>
    </location>
</feature>
<dbReference type="EMBL" id="BK015195">
    <property type="protein sequence ID" value="DAD95561.1"/>
    <property type="molecule type" value="Genomic_DNA"/>
</dbReference>
<proteinExistence type="predicted"/>
<evidence type="ECO:0000256" key="1">
    <source>
        <dbReference type="SAM" id="Phobius"/>
    </source>
</evidence>
<sequence>MLCARALSQRDAVNCVKPLSIAICDATTAVVSALFSIVLFMSRFTDLITSKKFWTLIAAIVAALAAFFTVGCAAQARVQREGVHIDTVRVDYIVRSRTFTTP</sequence>
<name>A0A8S5NLJ0_9VIRU</name>